<gene>
    <name evidence="2" type="ORF">JMJ77_015338</name>
</gene>
<sequence>MQLSTFVFFAVFGAALARPPPAPVDPCPSVRDKLVCTNPQLQYKQCTQLTSTVCNCQCAP</sequence>
<comment type="caution">
    <text evidence="2">The sequence shown here is derived from an EMBL/GenBank/DDBJ whole genome shotgun (WGS) entry which is preliminary data.</text>
</comment>
<dbReference type="AlphaFoldDB" id="A0A9P7UFU2"/>
<name>A0A9P7UFU2_9PEZI</name>
<evidence type="ECO:0000313" key="3">
    <source>
        <dbReference type="Proteomes" id="UP000699042"/>
    </source>
</evidence>
<reference evidence="2" key="1">
    <citation type="submission" date="2021-05" db="EMBL/GenBank/DDBJ databases">
        <title>Comparative genomics of three Colletotrichum scovillei strains and genetic complementation revealed genes involved fungal growth and virulence on chili pepper.</title>
        <authorList>
            <person name="Hsieh D.-K."/>
            <person name="Chuang S.-C."/>
            <person name="Chen C.-Y."/>
            <person name="Chao Y.-T."/>
            <person name="Lu M.-Y.J."/>
            <person name="Lee M.-H."/>
            <person name="Shih M.-C."/>
        </authorList>
    </citation>
    <scope>NUCLEOTIDE SEQUENCE</scope>
    <source>
        <strain evidence="2">Coll-153</strain>
    </source>
</reference>
<accession>A0A9P7UFU2</accession>
<keyword evidence="3" id="KW-1185">Reference proteome</keyword>
<feature type="chain" id="PRO_5040250597" evidence="1">
    <location>
        <begin position="18"/>
        <end position="60"/>
    </location>
</feature>
<dbReference type="EMBL" id="JAESDN010000008">
    <property type="protein sequence ID" value="KAG7047125.1"/>
    <property type="molecule type" value="Genomic_DNA"/>
</dbReference>
<evidence type="ECO:0000313" key="2">
    <source>
        <dbReference type="EMBL" id="KAG7047125.1"/>
    </source>
</evidence>
<protein>
    <submittedName>
        <fullName evidence="2">Uncharacterized protein</fullName>
    </submittedName>
</protein>
<keyword evidence="1" id="KW-0732">Signal</keyword>
<evidence type="ECO:0000256" key="1">
    <source>
        <dbReference type="SAM" id="SignalP"/>
    </source>
</evidence>
<proteinExistence type="predicted"/>
<feature type="signal peptide" evidence="1">
    <location>
        <begin position="1"/>
        <end position="17"/>
    </location>
</feature>
<organism evidence="2 3">
    <name type="scientific">Colletotrichum scovillei</name>
    <dbReference type="NCBI Taxonomy" id="1209932"/>
    <lineage>
        <taxon>Eukaryota</taxon>
        <taxon>Fungi</taxon>
        <taxon>Dikarya</taxon>
        <taxon>Ascomycota</taxon>
        <taxon>Pezizomycotina</taxon>
        <taxon>Sordariomycetes</taxon>
        <taxon>Hypocreomycetidae</taxon>
        <taxon>Glomerellales</taxon>
        <taxon>Glomerellaceae</taxon>
        <taxon>Colletotrichum</taxon>
        <taxon>Colletotrichum acutatum species complex</taxon>
    </lineage>
</organism>
<dbReference type="Proteomes" id="UP000699042">
    <property type="component" value="Unassembled WGS sequence"/>
</dbReference>